<organism evidence="12 13">
    <name type="scientific">Roseinatronobacter alkalisoli</name>
    <dbReference type="NCBI Taxonomy" id="3028235"/>
    <lineage>
        <taxon>Bacteria</taxon>
        <taxon>Pseudomonadati</taxon>
        <taxon>Pseudomonadota</taxon>
        <taxon>Alphaproteobacteria</taxon>
        <taxon>Rhodobacterales</taxon>
        <taxon>Paracoccaceae</taxon>
        <taxon>Roseinatronobacter</taxon>
    </lineage>
</organism>
<dbReference type="InterPro" id="IPR031322">
    <property type="entry name" value="Shikimate/glucono_kinase"/>
</dbReference>
<comment type="cofactor">
    <cofactor evidence="11">
        <name>Mg(2+)</name>
        <dbReference type="ChEBI" id="CHEBI:18420"/>
    </cofactor>
    <text evidence="11">Binds 1 Mg(2+) ion per subunit.</text>
</comment>
<comment type="pathway">
    <text evidence="1 11">Metabolic intermediate biosynthesis; chorismate biosynthesis; chorismate from D-erythrose 4-phosphate and phosphoenolpyruvate: step 5/7.</text>
</comment>
<reference evidence="12" key="1">
    <citation type="submission" date="2023-02" db="EMBL/GenBank/DDBJ databases">
        <title>Description of Roseinatronobacter alkalisoli sp. nov., an alkaliphilic bacerium isolated from soda soil.</title>
        <authorList>
            <person name="Wei W."/>
        </authorList>
    </citation>
    <scope>NUCLEOTIDE SEQUENCE</scope>
    <source>
        <strain evidence="12">HJB301</strain>
    </source>
</reference>
<evidence type="ECO:0000256" key="11">
    <source>
        <dbReference type="HAMAP-Rule" id="MF_00109"/>
    </source>
</evidence>
<dbReference type="InterPro" id="IPR027417">
    <property type="entry name" value="P-loop_NTPase"/>
</dbReference>
<evidence type="ECO:0000256" key="9">
    <source>
        <dbReference type="ARBA" id="ARBA00023141"/>
    </source>
</evidence>
<dbReference type="NCBIfam" id="NF010552">
    <property type="entry name" value="PRK13946.1"/>
    <property type="match status" value="1"/>
</dbReference>
<keyword evidence="4 11" id="KW-0028">Amino-acid biosynthesis</keyword>
<keyword evidence="11" id="KW-0963">Cytoplasm</keyword>
<comment type="caution">
    <text evidence="11">Lacks conserved residue(s) required for the propagation of feature annotation.</text>
</comment>
<comment type="subunit">
    <text evidence="11">Monomer.</text>
</comment>
<evidence type="ECO:0000256" key="2">
    <source>
        <dbReference type="ARBA" id="ARBA00006997"/>
    </source>
</evidence>
<evidence type="ECO:0000256" key="4">
    <source>
        <dbReference type="ARBA" id="ARBA00022605"/>
    </source>
</evidence>
<comment type="similarity">
    <text evidence="2 11">Belongs to the shikimate kinase family.</text>
</comment>
<proteinExistence type="inferred from homology"/>
<keyword evidence="7 11" id="KW-0418">Kinase</keyword>
<dbReference type="SUPFAM" id="SSF52540">
    <property type="entry name" value="P-loop containing nucleoside triphosphate hydrolases"/>
    <property type="match status" value="1"/>
</dbReference>
<evidence type="ECO:0000256" key="5">
    <source>
        <dbReference type="ARBA" id="ARBA00022679"/>
    </source>
</evidence>
<feature type="binding site" evidence="11">
    <location>
        <position position="120"/>
    </location>
    <ligand>
        <name>ATP</name>
        <dbReference type="ChEBI" id="CHEBI:30616"/>
    </ligand>
</feature>
<dbReference type="PROSITE" id="PS01128">
    <property type="entry name" value="SHIKIMATE_KINASE"/>
    <property type="match status" value="1"/>
</dbReference>
<evidence type="ECO:0000256" key="10">
    <source>
        <dbReference type="ARBA" id="ARBA00048567"/>
    </source>
</evidence>
<dbReference type="EC" id="2.7.1.71" evidence="3 11"/>
<feature type="binding site" evidence="11">
    <location>
        <position position="60"/>
    </location>
    <ligand>
        <name>substrate</name>
    </ligand>
</feature>
<feature type="binding site" evidence="11">
    <location>
        <position position="18"/>
    </location>
    <ligand>
        <name>Mg(2+)</name>
        <dbReference type="ChEBI" id="CHEBI:18420"/>
    </ligand>
</feature>
<dbReference type="PANTHER" id="PTHR21087:SF16">
    <property type="entry name" value="SHIKIMATE KINASE 1, CHLOROPLASTIC"/>
    <property type="match status" value="1"/>
</dbReference>
<feature type="binding site" evidence="11">
    <location>
        <position position="82"/>
    </location>
    <ligand>
        <name>substrate</name>
    </ligand>
</feature>
<dbReference type="Gene3D" id="3.40.50.300">
    <property type="entry name" value="P-loop containing nucleotide triphosphate hydrolases"/>
    <property type="match status" value="1"/>
</dbReference>
<evidence type="ECO:0000256" key="6">
    <source>
        <dbReference type="ARBA" id="ARBA00022741"/>
    </source>
</evidence>
<dbReference type="PRINTS" id="PR01100">
    <property type="entry name" value="SHIKIMTKNASE"/>
</dbReference>
<evidence type="ECO:0000256" key="3">
    <source>
        <dbReference type="ARBA" id="ARBA00012154"/>
    </source>
</evidence>
<dbReference type="EMBL" id="JAQZSM010000002">
    <property type="protein sequence ID" value="MDD7970112.1"/>
    <property type="molecule type" value="Genomic_DNA"/>
</dbReference>
<feature type="binding site" evidence="11">
    <location>
        <position position="139"/>
    </location>
    <ligand>
        <name>substrate</name>
    </ligand>
</feature>
<name>A0ABT5T7C7_9RHOB</name>
<feature type="binding site" evidence="11">
    <location>
        <begin position="14"/>
        <end position="19"/>
    </location>
    <ligand>
        <name>ATP</name>
        <dbReference type="ChEBI" id="CHEBI:30616"/>
    </ligand>
</feature>
<keyword evidence="9 11" id="KW-0057">Aromatic amino acid biosynthesis</keyword>
<dbReference type="InterPro" id="IPR000623">
    <property type="entry name" value="Shikimate_kinase/TSH1"/>
</dbReference>
<keyword evidence="11" id="KW-0479">Metal-binding</keyword>
<keyword evidence="8 11" id="KW-0067">ATP-binding</keyword>
<dbReference type="Proteomes" id="UP001431784">
    <property type="component" value="Unassembled WGS sequence"/>
</dbReference>
<comment type="subcellular location">
    <subcellularLocation>
        <location evidence="11">Cytoplasm</location>
    </subcellularLocation>
</comment>
<dbReference type="HAMAP" id="MF_00109">
    <property type="entry name" value="Shikimate_kinase"/>
    <property type="match status" value="1"/>
</dbReference>
<sequence>MKLHKTVVLVGMMGAGKTAVGRELAQNLAVPFRDSDEEIVEAAQMSIAEIFERDGESFFRAREAEVIARLMRGEAGILSVGGGAFLNAGTRALISELGVSVWLKADLDLLWSRVRHKSTRPLLRTSDPYGTLADLLATRAPHYAKADLAVQTRAGYSIADTARAVLTELSTRPDVLEGYCE</sequence>
<dbReference type="PANTHER" id="PTHR21087">
    <property type="entry name" value="SHIKIMATE KINASE"/>
    <property type="match status" value="1"/>
</dbReference>
<evidence type="ECO:0000313" key="12">
    <source>
        <dbReference type="EMBL" id="MDD7970112.1"/>
    </source>
</evidence>
<dbReference type="CDD" id="cd00464">
    <property type="entry name" value="SK"/>
    <property type="match status" value="1"/>
</dbReference>
<keyword evidence="11" id="KW-0460">Magnesium</keyword>
<comment type="function">
    <text evidence="11">Catalyzes the specific phosphorylation of the 3-hydroxyl group of shikimic acid using ATP as a cosubstrate.</text>
</comment>
<dbReference type="RefSeq" id="WP_274350676.1">
    <property type="nucleotide sequence ID" value="NZ_JAQZSM010000002.1"/>
</dbReference>
<dbReference type="GO" id="GO:0004765">
    <property type="term" value="F:shikimate kinase activity"/>
    <property type="evidence" value="ECO:0007669"/>
    <property type="project" value="UniProtKB-EC"/>
</dbReference>
<dbReference type="InterPro" id="IPR023000">
    <property type="entry name" value="Shikimate_kinase_CS"/>
</dbReference>
<keyword evidence="6 11" id="KW-0547">Nucleotide-binding</keyword>
<evidence type="ECO:0000256" key="7">
    <source>
        <dbReference type="ARBA" id="ARBA00022777"/>
    </source>
</evidence>
<evidence type="ECO:0000256" key="8">
    <source>
        <dbReference type="ARBA" id="ARBA00022840"/>
    </source>
</evidence>
<comment type="caution">
    <text evidence="12">The sequence shown here is derived from an EMBL/GenBank/DDBJ whole genome shotgun (WGS) entry which is preliminary data.</text>
</comment>
<accession>A0ABT5T7C7</accession>
<dbReference type="Pfam" id="PF01202">
    <property type="entry name" value="SKI"/>
    <property type="match status" value="1"/>
</dbReference>
<protein>
    <recommendedName>
        <fullName evidence="3 11">Shikimate kinase</fullName>
        <shortName evidence="11">SK</shortName>
        <ecNumber evidence="3 11">2.7.1.71</ecNumber>
    </recommendedName>
</protein>
<evidence type="ECO:0000256" key="1">
    <source>
        <dbReference type="ARBA" id="ARBA00004842"/>
    </source>
</evidence>
<gene>
    <name evidence="11" type="primary">aroK</name>
    <name evidence="12" type="ORF">PUT78_03285</name>
</gene>
<evidence type="ECO:0000313" key="13">
    <source>
        <dbReference type="Proteomes" id="UP001431784"/>
    </source>
</evidence>
<feature type="binding site" evidence="11">
    <location>
        <position position="36"/>
    </location>
    <ligand>
        <name>substrate</name>
    </ligand>
</feature>
<keyword evidence="13" id="KW-1185">Reference proteome</keyword>
<keyword evidence="5 11" id="KW-0808">Transferase</keyword>
<comment type="catalytic activity">
    <reaction evidence="10 11">
        <text>shikimate + ATP = 3-phosphoshikimate + ADP + H(+)</text>
        <dbReference type="Rhea" id="RHEA:13121"/>
        <dbReference type="ChEBI" id="CHEBI:15378"/>
        <dbReference type="ChEBI" id="CHEBI:30616"/>
        <dbReference type="ChEBI" id="CHEBI:36208"/>
        <dbReference type="ChEBI" id="CHEBI:145989"/>
        <dbReference type="ChEBI" id="CHEBI:456216"/>
        <dbReference type="EC" id="2.7.1.71"/>
    </reaction>
</comment>